<protein>
    <submittedName>
        <fullName evidence="2">Uncharacterized protein</fullName>
    </submittedName>
</protein>
<reference evidence="2 3" key="1">
    <citation type="journal article" date="2020" name="Mol. Plant">
        <title>The Chromosome-Based Rubber Tree Genome Provides New Insights into Spurge Genome Evolution and Rubber Biosynthesis.</title>
        <authorList>
            <person name="Liu J."/>
            <person name="Shi C."/>
            <person name="Shi C.C."/>
            <person name="Li W."/>
            <person name="Zhang Q.J."/>
            <person name="Zhang Y."/>
            <person name="Li K."/>
            <person name="Lu H.F."/>
            <person name="Shi C."/>
            <person name="Zhu S.T."/>
            <person name="Xiao Z.Y."/>
            <person name="Nan H."/>
            <person name="Yue Y."/>
            <person name="Zhu X.G."/>
            <person name="Wu Y."/>
            <person name="Hong X.N."/>
            <person name="Fan G.Y."/>
            <person name="Tong Y."/>
            <person name="Zhang D."/>
            <person name="Mao C.L."/>
            <person name="Liu Y.L."/>
            <person name="Hao S.J."/>
            <person name="Liu W.Q."/>
            <person name="Lv M.Q."/>
            <person name="Zhang H.B."/>
            <person name="Liu Y."/>
            <person name="Hu-Tang G.R."/>
            <person name="Wang J.P."/>
            <person name="Wang J.H."/>
            <person name="Sun Y.H."/>
            <person name="Ni S.B."/>
            <person name="Chen W.B."/>
            <person name="Zhang X.C."/>
            <person name="Jiao Y.N."/>
            <person name="Eichler E.E."/>
            <person name="Li G.H."/>
            <person name="Liu X."/>
            <person name="Gao L.Z."/>
        </authorList>
    </citation>
    <scope>NUCLEOTIDE SEQUENCE [LARGE SCALE GENOMIC DNA]</scope>
    <source>
        <strain evidence="3">cv. GT1</strain>
        <tissue evidence="2">Leaf</tissue>
    </source>
</reference>
<accession>A0A6A6LKI8</accession>
<comment type="similarity">
    <text evidence="1">Belongs to the ARG7 family.</text>
</comment>
<gene>
    <name evidence="2" type="ORF">GH714_030876</name>
</gene>
<dbReference type="AlphaFoldDB" id="A0A6A6LKI8"/>
<dbReference type="Pfam" id="PF02519">
    <property type="entry name" value="Auxin_inducible"/>
    <property type="match status" value="1"/>
</dbReference>
<dbReference type="GO" id="GO:0009733">
    <property type="term" value="P:response to auxin"/>
    <property type="evidence" value="ECO:0007669"/>
    <property type="project" value="InterPro"/>
</dbReference>
<dbReference type="Proteomes" id="UP000467840">
    <property type="component" value="Chromosome 4"/>
</dbReference>
<comment type="caution">
    <text evidence="2">The sequence shown here is derived from an EMBL/GenBank/DDBJ whole genome shotgun (WGS) entry which is preliminary data.</text>
</comment>
<sequence length="200" mass="22310">MGIQLMGIAHAKQKLQRSLSTKIASILATSHNVPKGHIAVYVGEGYRKRFVIPISYLNHPLFLELLKRAEEEFGFDHPTGGLSLPCTEERRWNQAEQERNGFKQRWVSRATNGNERNKHIDSDAVPEGLIDRGAQLGDHISFDICPVKPLNGSFLTSKIKGGLFKILANDLEANKEWLARSAVATVKLAHSLKLTAVFSR</sequence>
<dbReference type="InterPro" id="IPR003676">
    <property type="entry name" value="SAUR_fam"/>
</dbReference>
<evidence type="ECO:0000313" key="2">
    <source>
        <dbReference type="EMBL" id="KAF2301961.1"/>
    </source>
</evidence>
<organism evidence="2 3">
    <name type="scientific">Hevea brasiliensis</name>
    <name type="common">Para rubber tree</name>
    <name type="synonym">Siphonia brasiliensis</name>
    <dbReference type="NCBI Taxonomy" id="3981"/>
    <lineage>
        <taxon>Eukaryota</taxon>
        <taxon>Viridiplantae</taxon>
        <taxon>Streptophyta</taxon>
        <taxon>Embryophyta</taxon>
        <taxon>Tracheophyta</taxon>
        <taxon>Spermatophyta</taxon>
        <taxon>Magnoliopsida</taxon>
        <taxon>eudicotyledons</taxon>
        <taxon>Gunneridae</taxon>
        <taxon>Pentapetalae</taxon>
        <taxon>rosids</taxon>
        <taxon>fabids</taxon>
        <taxon>Malpighiales</taxon>
        <taxon>Euphorbiaceae</taxon>
        <taxon>Crotonoideae</taxon>
        <taxon>Micrandreae</taxon>
        <taxon>Hevea</taxon>
    </lineage>
</organism>
<dbReference type="PANTHER" id="PTHR31929">
    <property type="entry name" value="SAUR-LIKE AUXIN-RESPONSIVE PROTEIN FAMILY-RELATED"/>
    <property type="match status" value="1"/>
</dbReference>
<proteinExistence type="inferred from homology"/>
<evidence type="ECO:0000313" key="3">
    <source>
        <dbReference type="Proteomes" id="UP000467840"/>
    </source>
</evidence>
<name>A0A6A6LKI8_HEVBR</name>
<evidence type="ECO:0000256" key="1">
    <source>
        <dbReference type="ARBA" id="ARBA00006974"/>
    </source>
</evidence>
<dbReference type="EMBL" id="JAAGAX010000010">
    <property type="protein sequence ID" value="KAF2301961.1"/>
    <property type="molecule type" value="Genomic_DNA"/>
</dbReference>
<keyword evidence="3" id="KW-1185">Reference proteome</keyword>